<proteinExistence type="predicted"/>
<evidence type="ECO:0000313" key="3">
    <source>
        <dbReference type="RefSeq" id="XP_053061631.1"/>
    </source>
</evidence>
<dbReference type="GeneID" id="128312332"/>
<feature type="compositionally biased region" description="Basic residues" evidence="1">
    <location>
        <begin position="159"/>
        <end position="169"/>
    </location>
</feature>
<protein>
    <submittedName>
        <fullName evidence="3">Serine/arginine repetitive matrix protein 1-like</fullName>
    </submittedName>
</protein>
<organism evidence="2 3">
    <name type="scientific">Acinonyx jubatus</name>
    <name type="common">Cheetah</name>
    <dbReference type="NCBI Taxonomy" id="32536"/>
    <lineage>
        <taxon>Eukaryota</taxon>
        <taxon>Metazoa</taxon>
        <taxon>Chordata</taxon>
        <taxon>Craniata</taxon>
        <taxon>Vertebrata</taxon>
        <taxon>Euteleostomi</taxon>
        <taxon>Mammalia</taxon>
        <taxon>Eutheria</taxon>
        <taxon>Laurasiatheria</taxon>
        <taxon>Carnivora</taxon>
        <taxon>Feliformia</taxon>
        <taxon>Felidae</taxon>
        <taxon>Felinae</taxon>
        <taxon>Acinonyx</taxon>
    </lineage>
</organism>
<dbReference type="Proteomes" id="UP001652583">
    <property type="component" value="Chromosome D3"/>
</dbReference>
<feature type="region of interest" description="Disordered" evidence="1">
    <location>
        <begin position="83"/>
        <end position="120"/>
    </location>
</feature>
<evidence type="ECO:0000256" key="1">
    <source>
        <dbReference type="SAM" id="MobiDB-lite"/>
    </source>
</evidence>
<feature type="compositionally biased region" description="Low complexity" evidence="1">
    <location>
        <begin position="194"/>
        <end position="206"/>
    </location>
</feature>
<feature type="region of interest" description="Disordered" evidence="1">
    <location>
        <begin position="155"/>
        <end position="249"/>
    </location>
</feature>
<accession>A0ABM3NQC0</accession>
<sequence>MVGWKRLTGVQSGIPPLLAARSWNGYLTISTCIILPAVKHRRSGFGSRLPRALTPRVPCWNHPSGSPRTLELRRRLPQHKTLVLSDEGSEAPGARRPVQAGDSQPLVAGRRRPLRSLQGPGHVLLPRRLQVTSWPSGAGAEWGVRDSVFWTWCSALGPRRSRPGNRRKSLKGETGSPSSSSQREDGPGPGRPGAGSPARALRSSSSPLPPPPPLPARRSLPTPPSLARHTPAARGPAAARPPLPPSPARCAAACGRARAASGAPASPRGWLSAALHAAGRSLPPGSLRVKQLPRRGAAEVWVSSPGRGFLRRPPTAGHPPEALRRRCHPRLLPLRTLVRSAAPDAGDRVLSECRWRVQAPQVQPLSAPGRGGGGTRGCGAPMSAAVAFAPVDSHLFLAIEHVLSALARFLEISLVEVGPGAADPYRLC</sequence>
<evidence type="ECO:0000313" key="2">
    <source>
        <dbReference type="Proteomes" id="UP001652583"/>
    </source>
</evidence>
<gene>
    <name evidence="3" type="primary">LOC128312332</name>
</gene>
<name>A0ABM3NQC0_ACIJB</name>
<reference evidence="3" key="1">
    <citation type="submission" date="2025-08" db="UniProtKB">
        <authorList>
            <consortium name="RefSeq"/>
        </authorList>
    </citation>
    <scope>IDENTIFICATION</scope>
    <source>
        <tissue evidence="3">Blood</tissue>
    </source>
</reference>
<keyword evidence="2" id="KW-1185">Reference proteome</keyword>
<dbReference type="RefSeq" id="XP_053061631.1">
    <property type="nucleotide sequence ID" value="XM_053205656.1"/>
</dbReference>